<sequence length="179" mass="20893">MTYCDETEYDDLSPESTIQNDNEKPDLEYWKTSNEIKKGKTEELSHIKSSEFRFAIFRPIVRCNFTNDDIEEIVMILNRFVQAVKFDEQLFVPVDFDPDRSSSSSKSYEAHDIKQYRCLFQGCRQITTRKIYMKIICFSLFIGLPAAAFGPNNDDEAVKIQKDNLKNIGCPSFQSKYLY</sequence>
<dbReference type="AlphaFoldDB" id="A0A0C2J1L2"/>
<comment type="caution">
    <text evidence="3">The sequence shown here is derived from an EMBL/GenBank/DDBJ whole genome shotgun (WGS) entry which is preliminary data.</text>
</comment>
<name>A0A0C2J1L2_THEKT</name>
<keyword evidence="4" id="KW-1185">Reference proteome</keyword>
<dbReference type="Proteomes" id="UP000031668">
    <property type="component" value="Unassembled WGS sequence"/>
</dbReference>
<evidence type="ECO:0000313" key="4">
    <source>
        <dbReference type="Proteomes" id="UP000031668"/>
    </source>
</evidence>
<feature type="transmembrane region" description="Helical" evidence="2">
    <location>
        <begin position="131"/>
        <end position="149"/>
    </location>
</feature>
<evidence type="ECO:0000256" key="1">
    <source>
        <dbReference type="SAM" id="MobiDB-lite"/>
    </source>
</evidence>
<protein>
    <submittedName>
        <fullName evidence="3">Uncharacterized protein</fullName>
    </submittedName>
</protein>
<keyword evidence="2" id="KW-0812">Transmembrane</keyword>
<keyword evidence="2" id="KW-1133">Transmembrane helix</keyword>
<feature type="compositionally biased region" description="Acidic residues" evidence="1">
    <location>
        <begin position="1"/>
        <end position="13"/>
    </location>
</feature>
<proteinExistence type="predicted"/>
<gene>
    <name evidence="3" type="ORF">RF11_06351</name>
</gene>
<keyword evidence="2" id="KW-0472">Membrane</keyword>
<evidence type="ECO:0000313" key="3">
    <source>
        <dbReference type="EMBL" id="KII62987.1"/>
    </source>
</evidence>
<dbReference type="EMBL" id="JWZT01004834">
    <property type="protein sequence ID" value="KII62987.1"/>
    <property type="molecule type" value="Genomic_DNA"/>
</dbReference>
<feature type="region of interest" description="Disordered" evidence="1">
    <location>
        <begin position="1"/>
        <end position="23"/>
    </location>
</feature>
<reference evidence="3 4" key="1">
    <citation type="journal article" date="2014" name="Genome Biol. Evol.">
        <title>The genome of the myxosporean Thelohanellus kitauei shows adaptations to nutrient acquisition within its fish host.</title>
        <authorList>
            <person name="Yang Y."/>
            <person name="Xiong J."/>
            <person name="Zhou Z."/>
            <person name="Huo F."/>
            <person name="Miao W."/>
            <person name="Ran C."/>
            <person name="Liu Y."/>
            <person name="Zhang J."/>
            <person name="Feng J."/>
            <person name="Wang M."/>
            <person name="Wang M."/>
            <person name="Wang L."/>
            <person name="Yao B."/>
        </authorList>
    </citation>
    <scope>NUCLEOTIDE SEQUENCE [LARGE SCALE GENOMIC DNA]</scope>
    <source>
        <strain evidence="3">Wuqing</strain>
    </source>
</reference>
<organism evidence="3 4">
    <name type="scientific">Thelohanellus kitauei</name>
    <name type="common">Myxosporean</name>
    <dbReference type="NCBI Taxonomy" id="669202"/>
    <lineage>
        <taxon>Eukaryota</taxon>
        <taxon>Metazoa</taxon>
        <taxon>Cnidaria</taxon>
        <taxon>Myxozoa</taxon>
        <taxon>Myxosporea</taxon>
        <taxon>Bivalvulida</taxon>
        <taxon>Platysporina</taxon>
        <taxon>Myxobolidae</taxon>
        <taxon>Thelohanellus</taxon>
    </lineage>
</organism>
<accession>A0A0C2J1L2</accession>
<evidence type="ECO:0000256" key="2">
    <source>
        <dbReference type="SAM" id="Phobius"/>
    </source>
</evidence>